<evidence type="ECO:0000256" key="9">
    <source>
        <dbReference type="ARBA" id="ARBA00022989"/>
    </source>
</evidence>
<evidence type="ECO:0000256" key="13">
    <source>
        <dbReference type="ARBA" id="ARBA00037706"/>
    </source>
</evidence>
<keyword evidence="8 17" id="KW-0735">Signal-anchor</keyword>
<dbReference type="Pfam" id="PF03071">
    <property type="entry name" value="GNT-I"/>
    <property type="match status" value="1"/>
</dbReference>
<dbReference type="EMBL" id="MU826826">
    <property type="protein sequence ID" value="KAJ7374976.1"/>
    <property type="molecule type" value="Genomic_DNA"/>
</dbReference>
<dbReference type="InterPro" id="IPR029044">
    <property type="entry name" value="Nucleotide-diphossugar_trans"/>
</dbReference>
<keyword evidence="4 17" id="KW-0328">Glycosyltransferase</keyword>
<evidence type="ECO:0000256" key="11">
    <source>
        <dbReference type="ARBA" id="ARBA00023136"/>
    </source>
</evidence>
<name>A0A9W9Z4T6_9CNID</name>
<feature type="transmembrane region" description="Helical" evidence="17">
    <location>
        <begin position="12"/>
        <end position="28"/>
    </location>
</feature>
<dbReference type="GO" id="GO:0003827">
    <property type="term" value="F:alpha-1,3-mannosylglycoprotein 2-beta-N-acetylglucosaminyltransferase activity"/>
    <property type="evidence" value="ECO:0007669"/>
    <property type="project" value="UniProtKB-UniRule"/>
</dbReference>
<evidence type="ECO:0000256" key="3">
    <source>
        <dbReference type="ARBA" id="ARBA00006492"/>
    </source>
</evidence>
<evidence type="ECO:0000256" key="15">
    <source>
        <dbReference type="ARBA" id="ARBA00041712"/>
    </source>
</evidence>
<dbReference type="GO" id="GO:0000139">
    <property type="term" value="C:Golgi membrane"/>
    <property type="evidence" value="ECO:0007669"/>
    <property type="project" value="UniProtKB-SubCell"/>
</dbReference>
<sequence length="412" mass="47718">MRTVRINRKLCYAALLACVVIALLWINLKKSRHLAPPVRHVNFASSTSSGSLRDNKEKSNSLERLTIQEKADKTVAAVLVIACNRPEVERCLDSLLHYRPSERKFPIIVSQDCGHKETGRVIANYGNNVMYLKHPDLSDITVPGGMDHLKGYYKLSRHYKWALSQVFDVLHLDTVIVVEDDLEVAPDFFEYFEATKELLEKDPSLWCVSAWNDNGKKGKVRGNDLLYRSDFFPGLGWMLKKSVWDGLAPKWPLAYWDDWMRHPEQRRGRACIRPEIPRVVTFGKIGVSRGQFFDEHLKYIELNDQFYPFTEGNLTFLVKEEYDPMFINTVYKSPLVSFEYFHSGQVIPAPSVRVQYESDETFKSLANQLGIMNDIKSGVPRMAYRGVVSFMYKRLRVYLAPPRSWRGYDFHE</sequence>
<dbReference type="PANTHER" id="PTHR10468:SF0">
    <property type="entry name" value="ALPHA-1,3-MANNOSYL-GLYCOPROTEIN 2-BETA-N-ACETYLGLUCOSAMINYLTRANSFERASE"/>
    <property type="match status" value="1"/>
</dbReference>
<comment type="pathway">
    <text evidence="2 17">Protein modification; protein glycosylation.</text>
</comment>
<dbReference type="GO" id="GO:0030145">
    <property type="term" value="F:manganese ion binding"/>
    <property type="evidence" value="ECO:0007669"/>
    <property type="project" value="UniProtKB-UniRule"/>
</dbReference>
<organism evidence="18 19">
    <name type="scientific">Desmophyllum pertusum</name>
    <dbReference type="NCBI Taxonomy" id="174260"/>
    <lineage>
        <taxon>Eukaryota</taxon>
        <taxon>Metazoa</taxon>
        <taxon>Cnidaria</taxon>
        <taxon>Anthozoa</taxon>
        <taxon>Hexacorallia</taxon>
        <taxon>Scleractinia</taxon>
        <taxon>Caryophylliina</taxon>
        <taxon>Caryophylliidae</taxon>
        <taxon>Desmophyllum</taxon>
    </lineage>
</organism>
<comment type="caution">
    <text evidence="18">The sequence shown here is derived from an EMBL/GenBank/DDBJ whole genome shotgun (WGS) entry which is preliminary data.</text>
</comment>
<evidence type="ECO:0000256" key="14">
    <source>
        <dbReference type="ARBA" id="ARBA00038949"/>
    </source>
</evidence>
<dbReference type="Gene3D" id="3.10.180.20">
    <property type="entry name" value="N-Acetylglucosaminyltransferase I, Domain 2"/>
    <property type="match status" value="1"/>
</dbReference>
<dbReference type="Proteomes" id="UP001163046">
    <property type="component" value="Unassembled WGS sequence"/>
</dbReference>
<comment type="cofactor">
    <cofactor evidence="17">
        <name>Mn(2+)</name>
        <dbReference type="ChEBI" id="CHEBI:29035"/>
    </cofactor>
    <text evidence="17">The cofactor is mostly bound to the substrate.</text>
</comment>
<dbReference type="OrthoDB" id="440755at2759"/>
<keyword evidence="11 17" id="KW-0472">Membrane</keyword>
<keyword evidence="19" id="KW-1185">Reference proteome</keyword>
<evidence type="ECO:0000256" key="8">
    <source>
        <dbReference type="ARBA" id="ARBA00022968"/>
    </source>
</evidence>
<dbReference type="AlphaFoldDB" id="A0A9W9Z4T6"/>
<evidence type="ECO:0000256" key="12">
    <source>
        <dbReference type="ARBA" id="ARBA00023211"/>
    </source>
</evidence>
<evidence type="ECO:0000256" key="16">
    <source>
        <dbReference type="ARBA" id="ARBA00049421"/>
    </source>
</evidence>
<dbReference type="SUPFAM" id="SSF53448">
    <property type="entry name" value="Nucleotide-diphospho-sugar transferases"/>
    <property type="match status" value="1"/>
</dbReference>
<accession>A0A9W9Z4T6</accession>
<dbReference type="InterPro" id="IPR004139">
    <property type="entry name" value="Glyco_trans_13"/>
</dbReference>
<comment type="function">
    <text evidence="13 17">Initiates complex N-linked carbohydrate formation. Essential for the conversion of high-mannose to hybrid and complex N-glycans.</text>
</comment>
<comment type="subcellular location">
    <subcellularLocation>
        <location evidence="1 17">Golgi apparatus membrane</location>
        <topology evidence="1 17">Single-pass type II membrane protein</topology>
    </subcellularLocation>
</comment>
<evidence type="ECO:0000256" key="2">
    <source>
        <dbReference type="ARBA" id="ARBA00004922"/>
    </source>
</evidence>
<comment type="similarity">
    <text evidence="3 17">Belongs to the glycosyltransferase 13 family.</text>
</comment>
<evidence type="ECO:0000313" key="18">
    <source>
        <dbReference type="EMBL" id="KAJ7374976.1"/>
    </source>
</evidence>
<evidence type="ECO:0000256" key="1">
    <source>
        <dbReference type="ARBA" id="ARBA00004323"/>
    </source>
</evidence>
<keyword evidence="9 17" id="KW-1133">Transmembrane helix</keyword>
<comment type="catalytic activity">
    <reaction evidence="16 17">
        <text>N(4)-(alpha-D-Man-(1-&gt;3)-[alpha-D-Man-(1-&gt;3)-[alpha-D-Man-(1-&gt;6)]-alpha-D-Man-(1-&gt;6)]-beta-D-Man-(1-&gt;4)-beta-D-GlcNAc-(1-&gt;4)-beta-D-GlcNAc)-L-asparaginyl-[protein] (N-glucan mannose isomer 5A1,2) + UDP-N-acetyl-alpha-D-glucosamine = N(4)-{beta-D-GlcNAc-(1-&gt;2)-alpha-D-Man-(1-&gt;3)-[alpha-D-Man-(1-&gt;3)-[alpha-D-Man-(1-&gt;6)]-alpha-D-Man-(1-&gt;6)]-beta-D-Man-(1-&gt;4)-beta-D-GlcNAc-(1-&gt;4)-beta-D-GlcNAc}-L-asparaginyl-[protein] + UDP + H(+)</text>
        <dbReference type="Rhea" id="RHEA:11456"/>
        <dbReference type="Rhea" id="RHEA-COMP:14367"/>
        <dbReference type="Rhea" id="RHEA-COMP:14368"/>
        <dbReference type="ChEBI" id="CHEBI:15378"/>
        <dbReference type="ChEBI" id="CHEBI:57705"/>
        <dbReference type="ChEBI" id="CHEBI:58223"/>
        <dbReference type="ChEBI" id="CHEBI:59087"/>
        <dbReference type="ChEBI" id="CHEBI:60625"/>
        <dbReference type="EC" id="2.4.1.101"/>
    </reaction>
</comment>
<proteinExistence type="inferred from homology"/>
<dbReference type="FunFam" id="3.90.550.10:FF:000055">
    <property type="entry name" value="Alpha-1,3-mannosyl-glycoprotein 2-beta-N-acetylglucosaminyltransferase"/>
    <property type="match status" value="1"/>
</dbReference>
<keyword evidence="10 17" id="KW-0333">Golgi apparatus</keyword>
<evidence type="ECO:0000256" key="10">
    <source>
        <dbReference type="ARBA" id="ARBA00023034"/>
    </source>
</evidence>
<evidence type="ECO:0000256" key="4">
    <source>
        <dbReference type="ARBA" id="ARBA00022676"/>
    </source>
</evidence>
<evidence type="ECO:0000256" key="17">
    <source>
        <dbReference type="RuleBase" id="RU368119"/>
    </source>
</evidence>
<evidence type="ECO:0000256" key="5">
    <source>
        <dbReference type="ARBA" id="ARBA00022679"/>
    </source>
</evidence>
<dbReference type="EC" id="2.4.1.101" evidence="14 17"/>
<dbReference type="PANTHER" id="PTHR10468">
    <property type="entry name" value="PROTEIN O-LINKED-MANNOSE BETA-1,2-N-ACETYLGLUCOSAMINYLTRANSFERASE 1/ALPHA-1,3-MANNOSYL-GLYCOPROTEIN 2-BETA-N-ACETYLGLUCOSAMINYLTRANSFERASE"/>
    <property type="match status" value="1"/>
</dbReference>
<keyword evidence="12 17" id="KW-0464">Manganese</keyword>
<protein>
    <recommendedName>
        <fullName evidence="14 17">Alpha-1,3-mannosyl-glycoprotein 2-beta-N-acetylglucosaminyltransferase</fullName>
        <shortName evidence="17">GNT-I</shortName>
        <shortName evidence="17">GlcNAc-T I</shortName>
        <ecNumber evidence="14 17">2.4.1.101</ecNumber>
    </recommendedName>
    <alternativeName>
        <fullName evidence="15 17">N-glycosyl-oligosaccharide-glycoprotein N-acetylglucosaminyltransferase I</fullName>
    </alternativeName>
</protein>
<evidence type="ECO:0000256" key="6">
    <source>
        <dbReference type="ARBA" id="ARBA00022692"/>
    </source>
</evidence>
<gene>
    <name evidence="18" type="primary">MGAT1_1</name>
    <name evidence="18" type="ORF">OS493_001702</name>
</gene>
<keyword evidence="7 17" id="KW-0479">Metal-binding</keyword>
<evidence type="ECO:0000256" key="7">
    <source>
        <dbReference type="ARBA" id="ARBA00022723"/>
    </source>
</evidence>
<keyword evidence="5 18" id="KW-0808">Transferase</keyword>
<dbReference type="InterPro" id="IPR052261">
    <property type="entry name" value="Glycosyltransferase_13"/>
</dbReference>
<dbReference type="CDD" id="cd02514">
    <property type="entry name" value="GT13_GLCNAC-TI"/>
    <property type="match status" value="1"/>
</dbReference>
<evidence type="ECO:0000313" key="19">
    <source>
        <dbReference type="Proteomes" id="UP001163046"/>
    </source>
</evidence>
<keyword evidence="6 17" id="KW-0812">Transmembrane</keyword>
<dbReference type="Gene3D" id="3.90.550.10">
    <property type="entry name" value="Spore Coat Polysaccharide Biosynthesis Protein SpsA, Chain A"/>
    <property type="match status" value="1"/>
</dbReference>
<reference evidence="18" key="1">
    <citation type="submission" date="2023-01" db="EMBL/GenBank/DDBJ databases">
        <title>Genome assembly of the deep-sea coral Lophelia pertusa.</title>
        <authorList>
            <person name="Herrera S."/>
            <person name="Cordes E."/>
        </authorList>
    </citation>
    <scope>NUCLEOTIDE SEQUENCE</scope>
    <source>
        <strain evidence="18">USNM1676648</strain>
        <tissue evidence="18">Polyp</tissue>
    </source>
</reference>
<dbReference type="GO" id="GO:0006487">
    <property type="term" value="P:protein N-linked glycosylation"/>
    <property type="evidence" value="ECO:0007669"/>
    <property type="project" value="TreeGrafter"/>
</dbReference>